<evidence type="ECO:0000313" key="2">
    <source>
        <dbReference type="RefSeq" id="XP_050935389.1"/>
    </source>
</evidence>
<proteinExistence type="predicted"/>
<accession>A0ABM3KC84</accession>
<gene>
    <name evidence="2" type="primary">LOC127144024</name>
</gene>
<name>A0ABM3KC84_CUCME</name>
<evidence type="ECO:0000313" key="1">
    <source>
        <dbReference type="Proteomes" id="UP001652600"/>
    </source>
</evidence>
<organism evidence="1 2">
    <name type="scientific">Cucumis melo</name>
    <name type="common">Muskmelon</name>
    <dbReference type="NCBI Taxonomy" id="3656"/>
    <lineage>
        <taxon>Eukaryota</taxon>
        <taxon>Viridiplantae</taxon>
        <taxon>Streptophyta</taxon>
        <taxon>Embryophyta</taxon>
        <taxon>Tracheophyta</taxon>
        <taxon>Spermatophyta</taxon>
        <taxon>Magnoliopsida</taxon>
        <taxon>eudicotyledons</taxon>
        <taxon>Gunneridae</taxon>
        <taxon>Pentapetalae</taxon>
        <taxon>rosids</taxon>
        <taxon>fabids</taxon>
        <taxon>Cucurbitales</taxon>
        <taxon>Cucurbitaceae</taxon>
        <taxon>Benincaseae</taxon>
        <taxon>Cucumis</taxon>
    </lineage>
</organism>
<reference evidence="2" key="1">
    <citation type="submission" date="2025-08" db="UniProtKB">
        <authorList>
            <consortium name="RefSeq"/>
        </authorList>
    </citation>
    <scope>IDENTIFICATION</scope>
    <source>
        <tissue evidence="2">Stem</tissue>
    </source>
</reference>
<dbReference type="RefSeq" id="XP_050935389.1">
    <property type="nucleotide sequence ID" value="XM_051079432.1"/>
</dbReference>
<protein>
    <submittedName>
        <fullName evidence="2">Uncharacterized protein LOC127144024 isoform X2</fullName>
    </submittedName>
</protein>
<dbReference type="Proteomes" id="UP001652600">
    <property type="component" value="Chromosome 11"/>
</dbReference>
<dbReference type="GeneID" id="127144024"/>
<sequence length="97" mass="11225">MFHVEQMTTQAHMKCLHEWLHSKVTHIVSLPTVTHSVSRLQEGLIEILRRRKEAKLCLEGLTQSIIGFDMGDVRIVGEPTGYYKVDVEQLQILELHF</sequence>
<keyword evidence="1" id="KW-1185">Reference proteome</keyword>